<accession>A0A1A7NWB8</accession>
<gene>
    <name evidence="1" type="ORF">QV03_11895</name>
</gene>
<evidence type="ECO:0000313" key="1">
    <source>
        <dbReference type="EMBL" id="OBW94507.1"/>
    </source>
</evidence>
<organism evidence="1 2">
    <name type="scientific">Gallibacterium anatis</name>
    <dbReference type="NCBI Taxonomy" id="750"/>
    <lineage>
        <taxon>Bacteria</taxon>
        <taxon>Pseudomonadati</taxon>
        <taxon>Pseudomonadota</taxon>
        <taxon>Gammaproteobacteria</taxon>
        <taxon>Pasteurellales</taxon>
        <taxon>Pasteurellaceae</taxon>
        <taxon>Gallibacterium</taxon>
    </lineage>
</organism>
<reference evidence="1 2" key="1">
    <citation type="submission" date="2014-11" db="EMBL/GenBank/DDBJ databases">
        <title>Pan-genome of Gallibacterium spp.</title>
        <authorList>
            <person name="Kudirkiene E."/>
            <person name="Bojesen A.M."/>
        </authorList>
    </citation>
    <scope>NUCLEOTIDE SEQUENCE [LARGE SCALE GENOMIC DNA]</scope>
    <source>
        <strain evidence="1 2">F 279</strain>
    </source>
</reference>
<name>A0A1A7NWB8_9PAST</name>
<comment type="caution">
    <text evidence="1">The sequence shown here is derived from an EMBL/GenBank/DDBJ whole genome shotgun (WGS) entry which is preliminary data.</text>
</comment>
<sequence length="396" mass="39907">YYKASDVEKAADGSYVAKEGANAVPTDQIVISTVNPDGSTTEPTQLANVKSGLGLTGSADNSAGGDVSNPQALNVDAAQKVIAGDSKDGQGGLLTASGSALNKVATVGDLQALAQAGLDFVGNDEKVVHRPLGTRLSIVGEGVDKNASQAFDSASGNINVVNNVDNTLTIQLAKALTNISSIGGSVGQGKISFDEGAVNFNDNAITGIKSAVSAPTEKGKDYLDALANADNSSAVNVSDLKNVTEALGNKLTDAGLSFAGDSGDNVARKLGETLSIKGGVTDVNKLTDNNIGVVADGSSSLNVKLSSELKDMTSFETAANADGTSTKLDANGIKVTGQDGKSAEYGLDGSTIANKEGSATYGANDVTFKDANNKELIKLDAANNAIVVNGKDGKDG</sequence>
<proteinExistence type="predicted"/>
<feature type="non-terminal residue" evidence="1">
    <location>
        <position position="396"/>
    </location>
</feature>
<protein>
    <recommendedName>
        <fullName evidence="3">Trimeric autotransporter adhesin YadA-like stalk domain-containing protein</fullName>
    </recommendedName>
</protein>
<dbReference type="AlphaFoldDB" id="A0A1A7NWB8"/>
<evidence type="ECO:0000313" key="2">
    <source>
        <dbReference type="Proteomes" id="UP000092643"/>
    </source>
</evidence>
<dbReference type="EMBL" id="JTJO01000091">
    <property type="protein sequence ID" value="OBW94507.1"/>
    <property type="molecule type" value="Genomic_DNA"/>
</dbReference>
<evidence type="ECO:0008006" key="3">
    <source>
        <dbReference type="Google" id="ProtNLM"/>
    </source>
</evidence>
<feature type="non-terminal residue" evidence="1">
    <location>
        <position position="1"/>
    </location>
</feature>
<dbReference type="Proteomes" id="UP000092643">
    <property type="component" value="Unassembled WGS sequence"/>
</dbReference>